<dbReference type="AlphaFoldDB" id="A0A1L5F902"/>
<dbReference type="PROSITE" id="PS50111">
    <property type="entry name" value="CHEMOTAXIS_TRANSDUC_2"/>
    <property type="match status" value="1"/>
</dbReference>
<dbReference type="OrthoDB" id="1887545at2"/>
<dbReference type="CDD" id="cd06225">
    <property type="entry name" value="HAMP"/>
    <property type="match status" value="1"/>
</dbReference>
<feature type="domain" description="HAMP" evidence="6">
    <location>
        <begin position="212"/>
        <end position="264"/>
    </location>
</feature>
<dbReference type="PANTHER" id="PTHR32089:SF112">
    <property type="entry name" value="LYSOZYME-LIKE PROTEIN-RELATED"/>
    <property type="match status" value="1"/>
</dbReference>
<accession>A0A1L5F902</accession>
<evidence type="ECO:0000256" key="3">
    <source>
        <dbReference type="PROSITE-ProRule" id="PRU00284"/>
    </source>
</evidence>
<evidence type="ECO:0000259" key="5">
    <source>
        <dbReference type="PROSITE" id="PS50111"/>
    </source>
</evidence>
<feature type="domain" description="Methyl-accepting transducer" evidence="5">
    <location>
        <begin position="283"/>
        <end position="541"/>
    </location>
</feature>
<dbReference type="PRINTS" id="PR00260">
    <property type="entry name" value="CHEMTRNSDUCR"/>
</dbReference>
<dbReference type="SUPFAM" id="SSF58104">
    <property type="entry name" value="Methyl-accepting chemotaxis protein (MCP) signaling domain"/>
    <property type="match status" value="1"/>
</dbReference>
<name>A0A1L5F902_CLOKL</name>
<gene>
    <name evidence="7" type="ORF">BS101_12460</name>
</gene>
<dbReference type="GO" id="GO:0004888">
    <property type="term" value="F:transmembrane signaling receptor activity"/>
    <property type="evidence" value="ECO:0007669"/>
    <property type="project" value="InterPro"/>
</dbReference>
<keyword evidence="1 3" id="KW-0807">Transducer</keyword>
<dbReference type="SMART" id="SM00283">
    <property type="entry name" value="MA"/>
    <property type="match status" value="1"/>
</dbReference>
<keyword evidence="4" id="KW-0472">Membrane</keyword>
<evidence type="ECO:0000313" key="8">
    <source>
        <dbReference type="Proteomes" id="UP000184604"/>
    </source>
</evidence>
<keyword evidence="4" id="KW-1133">Transmembrane helix</keyword>
<evidence type="ECO:0000313" key="7">
    <source>
        <dbReference type="EMBL" id="APM39498.1"/>
    </source>
</evidence>
<dbReference type="PROSITE" id="PS50885">
    <property type="entry name" value="HAMP"/>
    <property type="match status" value="1"/>
</dbReference>
<dbReference type="InterPro" id="IPR003660">
    <property type="entry name" value="HAMP_dom"/>
</dbReference>
<dbReference type="InterPro" id="IPR004089">
    <property type="entry name" value="MCPsignal_dom"/>
</dbReference>
<sequence length="571" mass="62724">MKKFNNLKIRSKLLVSFLSIVLFIVIIALISMINMRKINTGSNQLYSNNLRTLRNLDKFDANTLHLRLSVINLVESRDNSKVSDTITSMDNLKSENNSILNEYKKGNLTAQEKNILVRLESELTDWRNICNDIVKLMTEGKYDDAMALNKEAASYRDKLTKSIEQLVEIVDKKAKDSNMENTSLYNTSLYIIILIVAAALIISLVVSLKISSSISSQVFKILSFTELISKGDLSETINSSSKDEIGLIAEKLNDANESIKGLVGEILQGTEDMSASSEELSATSEEISSMMASVNEASDHIAKGAQNLSSITVSISQSSEEMESSISELSNKAEESAKSLLEIKKRAVNIKETASKNIEEGESIYNDKKDNIIKAIEDGKVVSEVKIMAASISSMAEQTNLLALNAAIEAARAGEHGRGFAVVADEVRKLAEQSSSTIDTINKMVFSVEAAFKNLSRSGEEILDYIANNVKSSYEFLMDTGVQYEKDAEFISNISQEIDSASKHMKQLVSKVNDDIQGVTSTAEESSSESQEISSSINEVTKAIEDISASSQSQAELAERLTHIVNKFKVN</sequence>
<keyword evidence="4" id="KW-0812">Transmembrane</keyword>
<protein>
    <submittedName>
        <fullName evidence="7">Methyl-accepting chemotaxis protein</fullName>
    </submittedName>
</protein>
<reference evidence="7 8" key="1">
    <citation type="submission" date="2016-12" db="EMBL/GenBank/DDBJ databases">
        <title>Complete genome sequence of Clostridium kluyveri JZZ isolated from the pit mud of a Chinese flavor liquor-making factory.</title>
        <authorList>
            <person name="Wang Y."/>
        </authorList>
    </citation>
    <scope>NUCLEOTIDE SEQUENCE [LARGE SCALE GENOMIC DNA]</scope>
    <source>
        <strain evidence="7 8">JZZ</strain>
    </source>
</reference>
<dbReference type="GO" id="GO:0007165">
    <property type="term" value="P:signal transduction"/>
    <property type="evidence" value="ECO:0007669"/>
    <property type="project" value="UniProtKB-KW"/>
</dbReference>
<dbReference type="RefSeq" id="WP_073539121.1">
    <property type="nucleotide sequence ID" value="NZ_CP018335.1"/>
</dbReference>
<evidence type="ECO:0000256" key="4">
    <source>
        <dbReference type="SAM" id="Phobius"/>
    </source>
</evidence>
<dbReference type="EMBL" id="CP018335">
    <property type="protein sequence ID" value="APM39498.1"/>
    <property type="molecule type" value="Genomic_DNA"/>
</dbReference>
<comment type="similarity">
    <text evidence="2">Belongs to the methyl-accepting chemotaxis (MCP) protein family.</text>
</comment>
<dbReference type="Pfam" id="PF00015">
    <property type="entry name" value="MCPsignal"/>
    <property type="match status" value="1"/>
</dbReference>
<dbReference type="Pfam" id="PF12729">
    <property type="entry name" value="4HB_MCP_1"/>
    <property type="match status" value="1"/>
</dbReference>
<dbReference type="Proteomes" id="UP000184604">
    <property type="component" value="Chromosome"/>
</dbReference>
<dbReference type="InterPro" id="IPR024478">
    <property type="entry name" value="HlyB_4HB_MCP"/>
</dbReference>
<evidence type="ECO:0000256" key="1">
    <source>
        <dbReference type="ARBA" id="ARBA00023224"/>
    </source>
</evidence>
<feature type="transmembrane region" description="Helical" evidence="4">
    <location>
        <begin position="189"/>
        <end position="210"/>
    </location>
</feature>
<dbReference type="Gene3D" id="1.10.287.950">
    <property type="entry name" value="Methyl-accepting chemotaxis protein"/>
    <property type="match status" value="1"/>
</dbReference>
<organism evidence="7 8">
    <name type="scientific">Clostridium kluyveri</name>
    <dbReference type="NCBI Taxonomy" id="1534"/>
    <lineage>
        <taxon>Bacteria</taxon>
        <taxon>Bacillati</taxon>
        <taxon>Bacillota</taxon>
        <taxon>Clostridia</taxon>
        <taxon>Eubacteriales</taxon>
        <taxon>Clostridiaceae</taxon>
        <taxon>Clostridium</taxon>
    </lineage>
</organism>
<evidence type="ECO:0000259" key="6">
    <source>
        <dbReference type="PROSITE" id="PS50885"/>
    </source>
</evidence>
<feature type="transmembrane region" description="Helical" evidence="4">
    <location>
        <begin position="12"/>
        <end position="33"/>
    </location>
</feature>
<dbReference type="GO" id="GO:0016020">
    <property type="term" value="C:membrane"/>
    <property type="evidence" value="ECO:0007669"/>
    <property type="project" value="InterPro"/>
</dbReference>
<dbReference type="Gene3D" id="6.10.340.10">
    <property type="match status" value="1"/>
</dbReference>
<dbReference type="InterPro" id="IPR004090">
    <property type="entry name" value="Chemotax_Me-accpt_rcpt"/>
</dbReference>
<proteinExistence type="inferred from homology"/>
<dbReference type="PANTHER" id="PTHR32089">
    <property type="entry name" value="METHYL-ACCEPTING CHEMOTAXIS PROTEIN MCPB"/>
    <property type="match status" value="1"/>
</dbReference>
<evidence type="ECO:0000256" key="2">
    <source>
        <dbReference type="ARBA" id="ARBA00029447"/>
    </source>
</evidence>
<dbReference type="GO" id="GO:0006935">
    <property type="term" value="P:chemotaxis"/>
    <property type="evidence" value="ECO:0007669"/>
    <property type="project" value="InterPro"/>
</dbReference>